<sequence>MKILSVAGPQPLPWCLPAEQPRAHTRWLHLLYTLAVAFARTSPYRPTSMATRLSAYTPSVLRRRTAGGTSRWVC</sequence>
<dbReference type="EMBL" id="KB445798">
    <property type="protein sequence ID" value="EMD36492.1"/>
    <property type="molecule type" value="Genomic_DNA"/>
</dbReference>
<organism evidence="1 2">
    <name type="scientific">Ceriporiopsis subvermispora (strain B)</name>
    <name type="common">White-rot fungus</name>
    <name type="synonym">Gelatoporia subvermispora</name>
    <dbReference type="NCBI Taxonomy" id="914234"/>
    <lineage>
        <taxon>Eukaryota</taxon>
        <taxon>Fungi</taxon>
        <taxon>Dikarya</taxon>
        <taxon>Basidiomycota</taxon>
        <taxon>Agaricomycotina</taxon>
        <taxon>Agaricomycetes</taxon>
        <taxon>Polyporales</taxon>
        <taxon>Gelatoporiaceae</taxon>
        <taxon>Gelatoporia</taxon>
    </lineage>
</organism>
<dbReference type="HOGENOM" id="CLU_2687595_0_0_1"/>
<proteinExistence type="predicted"/>
<reference evidence="1 2" key="1">
    <citation type="journal article" date="2012" name="Proc. Natl. Acad. Sci. U.S.A.">
        <title>Comparative genomics of Ceriporiopsis subvermispora and Phanerochaete chrysosporium provide insight into selective ligninolysis.</title>
        <authorList>
            <person name="Fernandez-Fueyo E."/>
            <person name="Ruiz-Duenas F.J."/>
            <person name="Ferreira P."/>
            <person name="Floudas D."/>
            <person name="Hibbett D.S."/>
            <person name="Canessa P."/>
            <person name="Larrondo L.F."/>
            <person name="James T.Y."/>
            <person name="Seelenfreund D."/>
            <person name="Lobos S."/>
            <person name="Polanco R."/>
            <person name="Tello M."/>
            <person name="Honda Y."/>
            <person name="Watanabe T."/>
            <person name="Watanabe T."/>
            <person name="Ryu J.S."/>
            <person name="Kubicek C.P."/>
            <person name="Schmoll M."/>
            <person name="Gaskell J."/>
            <person name="Hammel K.E."/>
            <person name="St John F.J."/>
            <person name="Vanden Wymelenberg A."/>
            <person name="Sabat G."/>
            <person name="Splinter BonDurant S."/>
            <person name="Syed K."/>
            <person name="Yadav J.S."/>
            <person name="Doddapaneni H."/>
            <person name="Subramanian V."/>
            <person name="Lavin J.L."/>
            <person name="Oguiza J.A."/>
            <person name="Perez G."/>
            <person name="Pisabarro A.G."/>
            <person name="Ramirez L."/>
            <person name="Santoyo F."/>
            <person name="Master E."/>
            <person name="Coutinho P.M."/>
            <person name="Henrissat B."/>
            <person name="Lombard V."/>
            <person name="Magnuson J.K."/>
            <person name="Kuees U."/>
            <person name="Hori C."/>
            <person name="Igarashi K."/>
            <person name="Samejima M."/>
            <person name="Held B.W."/>
            <person name="Barry K.W."/>
            <person name="LaButti K.M."/>
            <person name="Lapidus A."/>
            <person name="Lindquist E.A."/>
            <person name="Lucas S.M."/>
            <person name="Riley R."/>
            <person name="Salamov A.A."/>
            <person name="Hoffmeister D."/>
            <person name="Schwenk D."/>
            <person name="Hadar Y."/>
            <person name="Yarden O."/>
            <person name="de Vries R.P."/>
            <person name="Wiebenga A."/>
            <person name="Stenlid J."/>
            <person name="Eastwood D."/>
            <person name="Grigoriev I.V."/>
            <person name="Berka R.M."/>
            <person name="Blanchette R.A."/>
            <person name="Kersten P."/>
            <person name="Martinez A.T."/>
            <person name="Vicuna R."/>
            <person name="Cullen D."/>
        </authorList>
    </citation>
    <scope>NUCLEOTIDE SEQUENCE [LARGE SCALE GENOMIC DNA]</scope>
    <source>
        <strain evidence="1 2">B</strain>
    </source>
</reference>
<keyword evidence="2" id="KW-1185">Reference proteome</keyword>
<accession>M2RDI5</accession>
<evidence type="ECO:0000313" key="2">
    <source>
        <dbReference type="Proteomes" id="UP000016930"/>
    </source>
</evidence>
<protein>
    <submittedName>
        <fullName evidence="1">Uncharacterized protein</fullName>
    </submittedName>
</protein>
<gene>
    <name evidence="1" type="ORF">CERSUDRAFT_115513</name>
</gene>
<name>M2RDI5_CERS8</name>
<evidence type="ECO:0000313" key="1">
    <source>
        <dbReference type="EMBL" id="EMD36492.1"/>
    </source>
</evidence>
<dbReference type="Proteomes" id="UP000016930">
    <property type="component" value="Unassembled WGS sequence"/>
</dbReference>
<dbReference type="AlphaFoldDB" id="M2RDI5"/>